<gene>
    <name evidence="1" type="ORF">IGS68_17690</name>
</gene>
<dbReference type="EMBL" id="CP067420">
    <property type="protein sequence ID" value="QQP87901.1"/>
    <property type="molecule type" value="Genomic_DNA"/>
</dbReference>
<evidence type="ECO:0000313" key="2">
    <source>
        <dbReference type="Proteomes" id="UP000595197"/>
    </source>
</evidence>
<evidence type="ECO:0000313" key="1">
    <source>
        <dbReference type="EMBL" id="QQP87901.1"/>
    </source>
</evidence>
<keyword evidence="2" id="KW-1185">Reference proteome</keyword>
<reference evidence="1" key="1">
    <citation type="submission" date="2021-02" db="EMBL/GenBank/DDBJ databases">
        <title>Skermanella TT6 skin isolate.</title>
        <authorList>
            <person name="Lee K."/>
            <person name="Ganzorig M."/>
        </authorList>
    </citation>
    <scope>NUCLEOTIDE SEQUENCE</scope>
    <source>
        <strain evidence="1">TT6</strain>
    </source>
</reference>
<name>A0ABX7B5W3_9PROT</name>
<organism evidence="1 2">
    <name type="scientific">Skermanella cutis</name>
    <dbReference type="NCBI Taxonomy" id="2775420"/>
    <lineage>
        <taxon>Bacteria</taxon>
        <taxon>Pseudomonadati</taxon>
        <taxon>Pseudomonadota</taxon>
        <taxon>Alphaproteobacteria</taxon>
        <taxon>Rhodospirillales</taxon>
        <taxon>Azospirillaceae</taxon>
        <taxon>Skermanella</taxon>
    </lineage>
</organism>
<proteinExistence type="predicted"/>
<accession>A0ABX7B5W3</accession>
<dbReference type="RefSeq" id="WP_201072038.1">
    <property type="nucleotide sequence ID" value="NZ_CP067420.1"/>
</dbReference>
<protein>
    <submittedName>
        <fullName evidence="1">Uncharacterized protein</fullName>
    </submittedName>
</protein>
<sequence>MLCDCYLNALYANEWSFERQEIGGEWFEFPVDAPLRRYRYRTVAHFVARWENSRYRLDRTSIPRICMIIDWWDAALDRPSDSVG</sequence>
<dbReference type="Proteomes" id="UP000595197">
    <property type="component" value="Chromosome"/>
</dbReference>